<feature type="region of interest" description="Disordered" evidence="1">
    <location>
        <begin position="1"/>
        <end position="54"/>
    </location>
</feature>
<reference evidence="2 3" key="1">
    <citation type="submission" date="2017-04" db="EMBL/GenBank/DDBJ databases">
        <title>Genome sequencing of [Candida] sorbophila.</title>
        <authorList>
            <person name="Ahn J.O."/>
        </authorList>
    </citation>
    <scope>NUCLEOTIDE SEQUENCE [LARGE SCALE GENOMIC DNA]</scope>
    <source>
        <strain evidence="2 3">DS02</strain>
    </source>
</reference>
<proteinExistence type="predicted"/>
<gene>
    <name evidence="2" type="ORF">B9G98_03240</name>
</gene>
<comment type="caution">
    <text evidence="2">The sequence shown here is derived from an EMBL/GenBank/DDBJ whole genome shotgun (WGS) entry which is preliminary data.</text>
</comment>
<feature type="compositionally biased region" description="Acidic residues" evidence="1">
    <location>
        <begin position="12"/>
        <end position="31"/>
    </location>
</feature>
<dbReference type="RefSeq" id="XP_024665565.1">
    <property type="nucleotide sequence ID" value="XM_024809797.1"/>
</dbReference>
<feature type="compositionally biased region" description="Low complexity" evidence="1">
    <location>
        <begin position="1"/>
        <end position="10"/>
    </location>
</feature>
<dbReference type="Proteomes" id="UP000238350">
    <property type="component" value="Unassembled WGS sequence"/>
</dbReference>
<protein>
    <submittedName>
        <fullName evidence="2">Uncharacterized protein</fullName>
    </submittedName>
</protein>
<evidence type="ECO:0000256" key="1">
    <source>
        <dbReference type="SAM" id="MobiDB-lite"/>
    </source>
</evidence>
<feature type="compositionally biased region" description="Low complexity" evidence="1">
    <location>
        <begin position="146"/>
        <end position="158"/>
    </location>
</feature>
<evidence type="ECO:0000313" key="2">
    <source>
        <dbReference type="EMBL" id="PRT55620.1"/>
    </source>
</evidence>
<dbReference type="EMBL" id="NDIQ01000021">
    <property type="protein sequence ID" value="PRT55620.1"/>
    <property type="molecule type" value="Genomic_DNA"/>
</dbReference>
<sequence length="575" mass="61310">MTEPGGAPDPDWAPEPEAPEPLDSAEPEAVEPLESVQTVDKSRKNGLKNGSQETATASKLLSNIFNNNDQVIDDLEDWHKRVTSETCDATEGAEKTVECSSNCSKQRAKSSNITAGIREAVEQFLNCLQNGSDNGSQTRAGCVTAATSSSTGTKTSGSDEAGADGGRGSRKNDKVRELDLAPDLEPLELAEPEDPEAERLPVTEAEDFELESPTILKTDERPSALRQETTLRAEIRVSTAAVTAATRGGVALGMRPLVMTIVQSEVVGATEETISGVLDLAPVEEGATEVTISGVLDLAPVEEGATEVTISGVLDLAPVEEGATEVTISGVLDLAPVEEGATEVTISGVLDLAPVEEGAYKLEVNNQEWNDDRRIQRGTDVVDAAHKIVEIVNVRTFEAAIRSNEQNTDMRNDTVQPTKKIIKSGVSDDCQGSGLVIIFLKDILKKLDSLHPVIKDVQELLDRTAAETCGTTKILKEYVHGGVSTPKELSRSPIADMRSELGFSPQAQAVAVAWRPLVVTRLVQTSPARLTRPTLRAARPAFGAAAYASDAVAKRLKTFAKRISSLSLSVFGRPL</sequence>
<organism evidence="2 3">
    <name type="scientific">Wickerhamiella sorbophila</name>
    <dbReference type="NCBI Taxonomy" id="45607"/>
    <lineage>
        <taxon>Eukaryota</taxon>
        <taxon>Fungi</taxon>
        <taxon>Dikarya</taxon>
        <taxon>Ascomycota</taxon>
        <taxon>Saccharomycotina</taxon>
        <taxon>Dipodascomycetes</taxon>
        <taxon>Dipodascales</taxon>
        <taxon>Trichomonascaceae</taxon>
        <taxon>Wickerhamiella</taxon>
    </lineage>
</organism>
<evidence type="ECO:0000313" key="3">
    <source>
        <dbReference type="Proteomes" id="UP000238350"/>
    </source>
</evidence>
<dbReference type="AlphaFoldDB" id="A0A2T0FKW7"/>
<name>A0A2T0FKW7_9ASCO</name>
<dbReference type="GeneID" id="36516988"/>
<feature type="compositionally biased region" description="Acidic residues" evidence="1">
    <location>
        <begin position="180"/>
        <end position="196"/>
    </location>
</feature>
<feature type="compositionally biased region" description="Basic and acidic residues" evidence="1">
    <location>
        <begin position="170"/>
        <end position="179"/>
    </location>
</feature>
<keyword evidence="3" id="KW-1185">Reference proteome</keyword>
<accession>A0A2T0FKW7</accession>
<feature type="region of interest" description="Disordered" evidence="1">
    <location>
        <begin position="146"/>
        <end position="221"/>
    </location>
</feature>